<keyword evidence="5 7" id="KW-1133">Transmembrane helix</keyword>
<reference evidence="9 10" key="1">
    <citation type="journal article" date="2016" name="Int. J. Syst. Evol. Microbiol.">
        <title>Agromyces aureus sp. nov., isolated from the rhizosphere of Salix caprea L. grown in a heavy-metal-contaminated soil.</title>
        <authorList>
            <person name="Corretto E."/>
            <person name="Antonielli L."/>
            <person name="Sessitsch A."/>
            <person name="Compant S."/>
            <person name="Gorfer M."/>
            <person name="Kuffner M."/>
            <person name="Brader G."/>
        </authorList>
    </citation>
    <scope>NUCLEOTIDE SEQUENCE [LARGE SCALE GENOMIC DNA]</scope>
    <source>
        <strain evidence="9 10">AR33</strain>
    </source>
</reference>
<evidence type="ECO:0000256" key="1">
    <source>
        <dbReference type="ARBA" id="ARBA00004651"/>
    </source>
</evidence>
<dbReference type="GO" id="GO:0005886">
    <property type="term" value="C:plasma membrane"/>
    <property type="evidence" value="ECO:0007669"/>
    <property type="project" value="UniProtKB-SubCell"/>
</dbReference>
<gene>
    <name evidence="9" type="ORF">ATC03_06870</name>
</gene>
<accession>A0A191WKM7</accession>
<evidence type="ECO:0000256" key="7">
    <source>
        <dbReference type="SAM" id="Phobius"/>
    </source>
</evidence>
<keyword evidence="3" id="KW-1003">Cell membrane</keyword>
<comment type="subcellular location">
    <subcellularLocation>
        <location evidence="1">Cell membrane</location>
        <topology evidence="1">Multi-pass membrane protein</topology>
    </subcellularLocation>
</comment>
<feature type="domain" description="Glycine transporter" evidence="8">
    <location>
        <begin position="84"/>
        <end position="157"/>
    </location>
</feature>
<reference evidence="10" key="2">
    <citation type="submission" date="2016-01" db="EMBL/GenBank/DDBJ databases">
        <title>Complete genome sequence of Agromyces aureus AR33T and comparison with related organisms.</title>
        <authorList>
            <person name="Corretto E."/>
            <person name="Antonielli L."/>
            <person name="Sessitsch A."/>
            <person name="Brader G."/>
        </authorList>
    </citation>
    <scope>NUCLEOTIDE SEQUENCE [LARGE SCALE GENOMIC DNA]</scope>
    <source>
        <strain evidence="10">AR33</strain>
    </source>
</reference>
<evidence type="ECO:0000256" key="5">
    <source>
        <dbReference type="ARBA" id="ARBA00022989"/>
    </source>
</evidence>
<dbReference type="AlphaFoldDB" id="A0A191WKM7"/>
<sequence>MAGTTVFAVGGAAIGMAAGLDLLGVVVVGFSTALVGGVLRDLLLGDAPPAAFRSPLRLTVAILGSLAAIPLRPLLGAGSGVVVVLDAIALSLFAVAGAEKALSLRANAIVAVALGAITAVGGGVVRDVLIGRTPIVLTESFYASAAILGALALVLAARLRLDPRWAMAVGFVVCLAARLAAVAFDWRLPVFTG</sequence>
<dbReference type="KEGG" id="agy:ATC03_06870"/>
<comment type="similarity">
    <text evidence="2">Belongs to the UPF0126 family.</text>
</comment>
<evidence type="ECO:0000256" key="2">
    <source>
        <dbReference type="ARBA" id="ARBA00008193"/>
    </source>
</evidence>
<feature type="transmembrane region" description="Helical" evidence="7">
    <location>
        <begin position="75"/>
        <end position="96"/>
    </location>
</feature>
<evidence type="ECO:0000256" key="4">
    <source>
        <dbReference type="ARBA" id="ARBA00022692"/>
    </source>
</evidence>
<dbReference type="InterPro" id="IPR005115">
    <property type="entry name" value="Gly_transporter"/>
</dbReference>
<evidence type="ECO:0000256" key="6">
    <source>
        <dbReference type="ARBA" id="ARBA00023136"/>
    </source>
</evidence>
<evidence type="ECO:0000313" key="9">
    <source>
        <dbReference type="EMBL" id="ANJ28776.1"/>
    </source>
</evidence>
<dbReference type="Proteomes" id="UP000078437">
    <property type="component" value="Chromosome"/>
</dbReference>
<evidence type="ECO:0000256" key="3">
    <source>
        <dbReference type="ARBA" id="ARBA00022475"/>
    </source>
</evidence>
<feature type="transmembrane region" description="Helical" evidence="7">
    <location>
        <begin position="166"/>
        <end position="184"/>
    </location>
</feature>
<organism evidence="9 10">
    <name type="scientific">Agromyces aureus</name>
    <dbReference type="NCBI Taxonomy" id="453304"/>
    <lineage>
        <taxon>Bacteria</taxon>
        <taxon>Bacillati</taxon>
        <taxon>Actinomycetota</taxon>
        <taxon>Actinomycetes</taxon>
        <taxon>Micrococcales</taxon>
        <taxon>Microbacteriaceae</taxon>
        <taxon>Agromyces</taxon>
    </lineage>
</organism>
<feature type="transmembrane region" description="Helical" evidence="7">
    <location>
        <begin position="6"/>
        <end position="39"/>
    </location>
</feature>
<feature type="transmembrane region" description="Helical" evidence="7">
    <location>
        <begin position="108"/>
        <end position="129"/>
    </location>
</feature>
<keyword evidence="10" id="KW-1185">Reference proteome</keyword>
<evidence type="ECO:0000259" key="8">
    <source>
        <dbReference type="Pfam" id="PF03458"/>
    </source>
</evidence>
<feature type="domain" description="Glycine transporter" evidence="8">
    <location>
        <begin position="2"/>
        <end position="70"/>
    </location>
</feature>
<keyword evidence="6 7" id="KW-0472">Membrane</keyword>
<proteinExistence type="inferred from homology"/>
<dbReference type="PANTHER" id="PTHR30506:SF3">
    <property type="entry name" value="UPF0126 INNER MEMBRANE PROTEIN YADS-RELATED"/>
    <property type="match status" value="1"/>
</dbReference>
<keyword evidence="4 7" id="KW-0812">Transmembrane</keyword>
<dbReference type="PANTHER" id="PTHR30506">
    <property type="entry name" value="INNER MEMBRANE PROTEIN"/>
    <property type="match status" value="1"/>
</dbReference>
<dbReference type="EMBL" id="CP013979">
    <property type="protein sequence ID" value="ANJ28776.1"/>
    <property type="molecule type" value="Genomic_DNA"/>
</dbReference>
<protein>
    <recommendedName>
        <fullName evidence="8">Glycine transporter domain-containing protein</fullName>
    </recommendedName>
</protein>
<evidence type="ECO:0000313" key="10">
    <source>
        <dbReference type="Proteomes" id="UP000078437"/>
    </source>
</evidence>
<dbReference type="Pfam" id="PF03458">
    <property type="entry name" value="Gly_transporter"/>
    <property type="match status" value="2"/>
</dbReference>
<name>A0A191WKM7_9MICO</name>
<feature type="transmembrane region" description="Helical" evidence="7">
    <location>
        <begin position="141"/>
        <end position="159"/>
    </location>
</feature>